<dbReference type="InterPro" id="IPR015943">
    <property type="entry name" value="WD40/YVTN_repeat-like_dom_sf"/>
</dbReference>
<dbReference type="Proteomes" id="UP001498771">
    <property type="component" value="Unassembled WGS sequence"/>
</dbReference>
<dbReference type="Gene3D" id="2.130.10.10">
    <property type="entry name" value="YVTN repeat-like/Quinoprotein amine dehydrogenase"/>
    <property type="match status" value="1"/>
</dbReference>
<evidence type="ECO:0000256" key="1">
    <source>
        <dbReference type="ARBA" id="ARBA00022448"/>
    </source>
</evidence>
<accession>A0ABR1F8W0</accession>
<keyword evidence="8 10" id="KW-1133">Transmembrane helix</keyword>
<comment type="function">
    <text evidence="10">Guanine nucleotide-exchange factor (GEF) required for the formation or budding of transport vesicles from the ER.</text>
</comment>
<proteinExistence type="inferred from homology"/>
<evidence type="ECO:0000256" key="6">
    <source>
        <dbReference type="ARBA" id="ARBA00022892"/>
    </source>
</evidence>
<keyword evidence="1 10" id="KW-0813">Transport</keyword>
<reference evidence="11 12" key="1">
    <citation type="submission" date="2024-03" db="EMBL/GenBank/DDBJ databases">
        <title>Genome-scale model development and genomic sequencing of the oleaginous clade Lipomyces.</title>
        <authorList>
            <consortium name="Lawrence Berkeley National Laboratory"/>
            <person name="Czajka J.J."/>
            <person name="Han Y."/>
            <person name="Kim J."/>
            <person name="Mondo S.J."/>
            <person name="Hofstad B.A."/>
            <person name="Robles A."/>
            <person name="Haridas S."/>
            <person name="Riley R."/>
            <person name="LaButti K."/>
            <person name="Pangilinan J."/>
            <person name="Andreopoulos W."/>
            <person name="Lipzen A."/>
            <person name="Yan J."/>
            <person name="Wang M."/>
            <person name="Ng V."/>
            <person name="Grigoriev I.V."/>
            <person name="Spatafora J.W."/>
            <person name="Magnuson J.K."/>
            <person name="Baker S.E."/>
            <person name="Pomraning K.R."/>
        </authorList>
    </citation>
    <scope>NUCLEOTIDE SEQUENCE [LARGE SCALE GENOMIC DNA]</scope>
    <source>
        <strain evidence="11 12">Phaff 52-87</strain>
    </source>
</reference>
<comment type="similarity">
    <text evidence="10">Belongs to the WD repeat SEC12 family.</text>
</comment>
<dbReference type="PANTHER" id="PTHR23284">
    <property type="entry name" value="PROLACTIN REGULATORY ELEMENT BINDING PROTEIN"/>
    <property type="match status" value="1"/>
</dbReference>
<evidence type="ECO:0000256" key="10">
    <source>
        <dbReference type="RuleBase" id="RU369019"/>
    </source>
</evidence>
<organism evidence="11 12">
    <name type="scientific">Myxozyma melibiosi</name>
    <dbReference type="NCBI Taxonomy" id="54550"/>
    <lineage>
        <taxon>Eukaryota</taxon>
        <taxon>Fungi</taxon>
        <taxon>Dikarya</taxon>
        <taxon>Ascomycota</taxon>
        <taxon>Saccharomycotina</taxon>
        <taxon>Lipomycetes</taxon>
        <taxon>Lipomycetales</taxon>
        <taxon>Lipomycetaceae</taxon>
        <taxon>Myxozyma</taxon>
    </lineage>
</organism>
<evidence type="ECO:0000256" key="5">
    <source>
        <dbReference type="ARBA" id="ARBA00022824"/>
    </source>
</evidence>
<comment type="subcellular location">
    <subcellularLocation>
        <location evidence="10">Endoplasmic reticulum membrane</location>
        <topology evidence="10">Single-pass type II membrane protein</topology>
    </subcellularLocation>
    <subcellularLocation>
        <location evidence="10">Golgi apparatus membrane</location>
        <topology evidence="10">Single-pass type II membrane protein</topology>
    </subcellularLocation>
</comment>
<keyword evidence="2 10" id="KW-0853">WD repeat</keyword>
<comment type="caution">
    <text evidence="11">The sequence shown here is derived from an EMBL/GenBank/DDBJ whole genome shotgun (WGS) entry which is preliminary data.</text>
</comment>
<dbReference type="GeneID" id="90035069"/>
<feature type="transmembrane region" description="Helical" evidence="10">
    <location>
        <begin position="356"/>
        <end position="378"/>
    </location>
</feature>
<evidence type="ECO:0000256" key="8">
    <source>
        <dbReference type="ARBA" id="ARBA00022989"/>
    </source>
</evidence>
<gene>
    <name evidence="11" type="ORF">BZA70DRAFT_129005</name>
</gene>
<evidence type="ECO:0000256" key="9">
    <source>
        <dbReference type="ARBA" id="ARBA00023136"/>
    </source>
</evidence>
<evidence type="ECO:0000256" key="2">
    <source>
        <dbReference type="ARBA" id="ARBA00022574"/>
    </source>
</evidence>
<evidence type="ECO:0000313" key="12">
    <source>
        <dbReference type="Proteomes" id="UP001498771"/>
    </source>
</evidence>
<sequence length="397" mass="42482">MPDVFRSEVRFPIYAVSFATDSKLVVAGGGGEGKNGVANKIAVLDVDSNEGTITVAEEKILSKQEDAPMSLAISEAGVIAAGINSGSEEQKKGVNTHLRIFQLENNKVELQNKKQLFATGEQDNYQKAARFSSSAQYLAVTSSNGSLYSLTYPSLQNQFPPITETASDDDSGRDHEVQDVDYSPSEKYLAYTTLKRVVLLSASTGEKIAEYFPPPAASFRGVRFASHDTMILVANAARREGASIVKLVLPDDLELAKQQATAPVRTVRSLHSGIKAVTALDCRESLACVAGADLSVSIVRTDSLREIKIVQLAHSFPVTAISINPSCTAAASGSVAQSLVVINLEKMVERSDKRQTIMTVVTSLVVVTVVAVLVQLVLQHQVLLSGGKNESAGDERL</sequence>
<keyword evidence="7 10" id="KW-0653">Protein transport</keyword>
<keyword evidence="5 10" id="KW-0256">Endoplasmic reticulum</keyword>
<name>A0ABR1F8W0_9ASCO</name>
<keyword evidence="4 10" id="KW-0677">Repeat</keyword>
<dbReference type="PANTHER" id="PTHR23284:SF0">
    <property type="entry name" value="PROLACTIN REGULATORY ELEMENT-BINDING PROTEIN"/>
    <property type="match status" value="1"/>
</dbReference>
<dbReference type="RefSeq" id="XP_064769305.1">
    <property type="nucleotide sequence ID" value="XM_064909557.1"/>
</dbReference>
<dbReference type="InterPro" id="IPR045260">
    <property type="entry name" value="Sec12-like"/>
</dbReference>
<keyword evidence="12" id="KW-1185">Reference proteome</keyword>
<keyword evidence="6" id="KW-0931">ER-Golgi transport</keyword>
<keyword evidence="9 10" id="KW-0472">Membrane</keyword>
<dbReference type="InterPro" id="IPR036322">
    <property type="entry name" value="WD40_repeat_dom_sf"/>
</dbReference>
<evidence type="ECO:0000256" key="4">
    <source>
        <dbReference type="ARBA" id="ARBA00022737"/>
    </source>
</evidence>
<evidence type="ECO:0000256" key="7">
    <source>
        <dbReference type="ARBA" id="ARBA00022927"/>
    </source>
</evidence>
<keyword evidence="3 10" id="KW-0812">Transmembrane</keyword>
<evidence type="ECO:0000313" key="11">
    <source>
        <dbReference type="EMBL" id="KAK7206272.1"/>
    </source>
</evidence>
<evidence type="ECO:0000256" key="3">
    <source>
        <dbReference type="ARBA" id="ARBA00022692"/>
    </source>
</evidence>
<dbReference type="SUPFAM" id="SSF50978">
    <property type="entry name" value="WD40 repeat-like"/>
    <property type="match status" value="1"/>
</dbReference>
<dbReference type="EMBL" id="JBBJBU010000003">
    <property type="protein sequence ID" value="KAK7206272.1"/>
    <property type="molecule type" value="Genomic_DNA"/>
</dbReference>
<protein>
    <recommendedName>
        <fullName evidence="10">Guanine nucleotide-exchange factor SEC12</fullName>
    </recommendedName>
</protein>